<dbReference type="GO" id="GO:0050660">
    <property type="term" value="F:flavin adenine dinucleotide binding"/>
    <property type="evidence" value="ECO:0007669"/>
    <property type="project" value="InterPro"/>
</dbReference>
<keyword evidence="12" id="KW-1185">Reference proteome</keyword>
<dbReference type="SUPFAM" id="SSF47203">
    <property type="entry name" value="Acyl-CoA dehydrogenase C-terminal domain-like"/>
    <property type="match status" value="1"/>
</dbReference>
<dbReference type="RefSeq" id="WP_068898436.1">
    <property type="nucleotide sequence ID" value="NZ_BDCX01000009.1"/>
</dbReference>
<dbReference type="Gene3D" id="1.20.140.10">
    <property type="entry name" value="Butyryl-CoA Dehydrogenase, subunit A, domain 3"/>
    <property type="match status" value="1"/>
</dbReference>
<evidence type="ECO:0000313" key="12">
    <source>
        <dbReference type="Proteomes" id="UP000077701"/>
    </source>
</evidence>
<dbReference type="PANTHER" id="PTHR43292:SF4">
    <property type="entry name" value="ACYL-COA DEHYDROGENASE FADE34"/>
    <property type="match status" value="1"/>
</dbReference>
<dbReference type="AlphaFoldDB" id="A0A161LPI9"/>
<name>A0A161LPI9_9ACTN</name>
<dbReference type="EMBL" id="BDCX01000009">
    <property type="protein sequence ID" value="GAT68136.1"/>
    <property type="molecule type" value="Genomic_DNA"/>
</dbReference>
<dbReference type="Pfam" id="PF02770">
    <property type="entry name" value="Acyl-CoA_dh_M"/>
    <property type="match status" value="1"/>
</dbReference>
<evidence type="ECO:0000313" key="11">
    <source>
        <dbReference type="EMBL" id="GAT68136.1"/>
    </source>
</evidence>
<comment type="cofactor">
    <cofactor evidence="1 6">
        <name>FAD</name>
        <dbReference type="ChEBI" id="CHEBI:57692"/>
    </cofactor>
</comment>
<organism evidence="11 12">
    <name type="scientific">Planomonospora sphaerica</name>
    <dbReference type="NCBI Taxonomy" id="161355"/>
    <lineage>
        <taxon>Bacteria</taxon>
        <taxon>Bacillati</taxon>
        <taxon>Actinomycetota</taxon>
        <taxon>Actinomycetes</taxon>
        <taxon>Streptosporangiales</taxon>
        <taxon>Streptosporangiaceae</taxon>
        <taxon>Planomonospora</taxon>
    </lineage>
</organism>
<proteinExistence type="inferred from homology"/>
<dbReference type="InterPro" id="IPR013786">
    <property type="entry name" value="AcylCoA_DH/ox_N"/>
</dbReference>
<feature type="compositionally biased region" description="Basic and acidic residues" evidence="7">
    <location>
        <begin position="414"/>
        <end position="433"/>
    </location>
</feature>
<dbReference type="Pfam" id="PF02771">
    <property type="entry name" value="Acyl-CoA_dh_N"/>
    <property type="match status" value="1"/>
</dbReference>
<dbReference type="GO" id="GO:0016627">
    <property type="term" value="F:oxidoreductase activity, acting on the CH-CH group of donors"/>
    <property type="evidence" value="ECO:0007669"/>
    <property type="project" value="InterPro"/>
</dbReference>
<dbReference type="STRING" id="161355.PS9374_03797"/>
<dbReference type="InterPro" id="IPR006091">
    <property type="entry name" value="Acyl-CoA_Oxase/DH_mid-dom"/>
</dbReference>
<evidence type="ECO:0000259" key="10">
    <source>
        <dbReference type="Pfam" id="PF02771"/>
    </source>
</evidence>
<protein>
    <submittedName>
        <fullName evidence="11">Dehydrogenase</fullName>
    </submittedName>
</protein>
<evidence type="ECO:0000256" key="4">
    <source>
        <dbReference type="ARBA" id="ARBA00022827"/>
    </source>
</evidence>
<dbReference type="InterPro" id="IPR009075">
    <property type="entry name" value="AcylCo_DH/oxidase_C"/>
</dbReference>
<evidence type="ECO:0000256" key="6">
    <source>
        <dbReference type="RuleBase" id="RU362125"/>
    </source>
</evidence>
<gene>
    <name evidence="11" type="ORF">PS9374_03797</name>
</gene>
<dbReference type="InterPro" id="IPR052161">
    <property type="entry name" value="Mycobact_Acyl-CoA_DH"/>
</dbReference>
<evidence type="ECO:0000256" key="1">
    <source>
        <dbReference type="ARBA" id="ARBA00001974"/>
    </source>
</evidence>
<dbReference type="FunFam" id="2.40.110.10:FF:000011">
    <property type="entry name" value="Acyl-CoA dehydrogenase FadE34"/>
    <property type="match status" value="1"/>
</dbReference>
<dbReference type="SUPFAM" id="SSF56645">
    <property type="entry name" value="Acyl-CoA dehydrogenase NM domain-like"/>
    <property type="match status" value="1"/>
</dbReference>
<comment type="caution">
    <text evidence="11">The sequence shown here is derived from an EMBL/GenBank/DDBJ whole genome shotgun (WGS) entry which is preliminary data.</text>
</comment>
<reference evidence="11 12" key="1">
    <citation type="journal article" date="2016" name="Genome Announc.">
        <title>Draft Genome Sequence of Planomonospora sphaerica JCM9374, a Rare Actinomycete.</title>
        <authorList>
            <person name="Dohra H."/>
            <person name="Suzuki T."/>
            <person name="Inoue Y."/>
            <person name="Kodani S."/>
        </authorList>
    </citation>
    <scope>NUCLEOTIDE SEQUENCE [LARGE SCALE GENOMIC DNA]</scope>
    <source>
        <strain evidence="11 12">JCM 9374</strain>
    </source>
</reference>
<dbReference type="Pfam" id="PF00441">
    <property type="entry name" value="Acyl-CoA_dh_1"/>
    <property type="match status" value="1"/>
</dbReference>
<dbReference type="Gene3D" id="2.40.110.10">
    <property type="entry name" value="Butyryl-CoA Dehydrogenase, subunit A, domain 2"/>
    <property type="match status" value="1"/>
</dbReference>
<feature type="domain" description="Acyl-CoA dehydrogenase/oxidase C-terminal" evidence="8">
    <location>
        <begin position="227"/>
        <end position="337"/>
    </location>
</feature>
<comment type="similarity">
    <text evidence="2 6">Belongs to the acyl-CoA dehydrogenase family.</text>
</comment>
<dbReference type="Proteomes" id="UP000077701">
    <property type="component" value="Unassembled WGS sequence"/>
</dbReference>
<evidence type="ECO:0000256" key="2">
    <source>
        <dbReference type="ARBA" id="ARBA00009347"/>
    </source>
</evidence>
<dbReference type="InterPro" id="IPR036250">
    <property type="entry name" value="AcylCo_DH-like_C"/>
</dbReference>
<evidence type="ECO:0000259" key="9">
    <source>
        <dbReference type="Pfam" id="PF02770"/>
    </source>
</evidence>
<keyword evidence="3 6" id="KW-0285">Flavoprotein</keyword>
<keyword evidence="4 6" id="KW-0274">FAD</keyword>
<feature type="compositionally biased region" description="Gly residues" evidence="7">
    <location>
        <begin position="347"/>
        <end position="372"/>
    </location>
</feature>
<keyword evidence="5 6" id="KW-0560">Oxidoreductase</keyword>
<dbReference type="InterPro" id="IPR009100">
    <property type="entry name" value="AcylCoA_DH/oxidase_NM_dom_sf"/>
</dbReference>
<feature type="domain" description="Acyl-CoA oxidase/dehydrogenase middle" evidence="9">
    <location>
        <begin position="121"/>
        <end position="215"/>
    </location>
</feature>
<evidence type="ECO:0000256" key="5">
    <source>
        <dbReference type="ARBA" id="ARBA00023002"/>
    </source>
</evidence>
<dbReference type="InterPro" id="IPR046373">
    <property type="entry name" value="Acyl-CoA_Oxase/DH_mid-dom_sf"/>
</dbReference>
<dbReference type="Gene3D" id="1.10.540.10">
    <property type="entry name" value="Acyl-CoA dehydrogenase/oxidase, N-terminal domain"/>
    <property type="match status" value="1"/>
</dbReference>
<dbReference type="GO" id="GO:0005886">
    <property type="term" value="C:plasma membrane"/>
    <property type="evidence" value="ECO:0007669"/>
    <property type="project" value="TreeGrafter"/>
</dbReference>
<sequence length="433" mass="45345">MDLEEYRRRARTWLEANVQDGPDGRAGGASGPGGVAAAKEFMAKLYDAGYSGITWPAEWGGQGLTQAEERAFAAEAAAFTLPTYVFSIGLGMCGPTLVDLGTDAQRRRHLRPLLRGEEIWCQLFSEPAAGSDVAALQTRAAATDGGWVVDGQKVWTSVAQHADWGLLLARTDADVPKHKGLTMFIVDMHAPGVTVRPLRDMTGRAHFNEIFFDGVHIPAENVVGRVGDGWNCAVTTLLHERLSISSGVGMGGQKDNPVAFEALRRTADTADPVVRDRLVELHIRSRALALFNQRLAQETKAGIFPGARGSAAKLLLAELTMFQADLATSLAGPEAVAWIEDGPGDASPGGTGNGEGPGAGAGTGDGAGGDGGTAGGGGLAHAVSLAPAMALGGGTNEIMRNIVSERVLNLPPEPRTDKNVPFKELRTSGEAPR</sequence>
<evidence type="ECO:0000256" key="3">
    <source>
        <dbReference type="ARBA" id="ARBA00022630"/>
    </source>
</evidence>
<dbReference type="PANTHER" id="PTHR43292">
    <property type="entry name" value="ACYL-COA DEHYDROGENASE"/>
    <property type="match status" value="1"/>
</dbReference>
<evidence type="ECO:0000256" key="7">
    <source>
        <dbReference type="SAM" id="MobiDB-lite"/>
    </source>
</evidence>
<dbReference type="OrthoDB" id="3778631at2"/>
<dbReference type="InterPro" id="IPR037069">
    <property type="entry name" value="AcylCoA_DH/ox_N_sf"/>
</dbReference>
<feature type="region of interest" description="Disordered" evidence="7">
    <location>
        <begin position="339"/>
        <end position="372"/>
    </location>
</feature>
<reference evidence="12" key="2">
    <citation type="submission" date="2016-04" db="EMBL/GenBank/DDBJ databases">
        <title>Planomonospora sphaerica JCM9374 whole genome shotgun sequence.</title>
        <authorList>
            <person name="Suzuki T."/>
            <person name="Dohra H."/>
            <person name="Kodani S."/>
        </authorList>
    </citation>
    <scope>NUCLEOTIDE SEQUENCE [LARGE SCALE GENOMIC DNA]</scope>
    <source>
        <strain evidence="12">JCM 9374</strain>
    </source>
</reference>
<accession>A0A161LPI9</accession>
<evidence type="ECO:0000259" key="8">
    <source>
        <dbReference type="Pfam" id="PF00441"/>
    </source>
</evidence>
<feature type="domain" description="Acyl-CoA dehydrogenase/oxidase N-terminal" evidence="10">
    <location>
        <begin position="36"/>
        <end position="117"/>
    </location>
</feature>
<feature type="region of interest" description="Disordered" evidence="7">
    <location>
        <begin position="407"/>
        <end position="433"/>
    </location>
</feature>